<dbReference type="PANTHER" id="PTHR43141:SF5">
    <property type="entry name" value="CYTOCHROME BD-I UBIQUINOL OXIDASE SUBUNIT 2"/>
    <property type="match status" value="1"/>
</dbReference>
<evidence type="ECO:0000256" key="1">
    <source>
        <dbReference type="ARBA" id="ARBA00004651"/>
    </source>
</evidence>
<dbReference type="GO" id="GO:0070069">
    <property type="term" value="C:cytochrome complex"/>
    <property type="evidence" value="ECO:0007669"/>
    <property type="project" value="TreeGrafter"/>
</dbReference>
<keyword evidence="5" id="KW-0349">Heme</keyword>
<evidence type="ECO:0000256" key="10">
    <source>
        <dbReference type="ARBA" id="ARBA00023004"/>
    </source>
</evidence>
<evidence type="ECO:0000256" key="7">
    <source>
        <dbReference type="ARBA" id="ARBA00022723"/>
    </source>
</evidence>
<evidence type="ECO:0000256" key="8">
    <source>
        <dbReference type="ARBA" id="ARBA00022982"/>
    </source>
</evidence>
<evidence type="ECO:0000256" key="2">
    <source>
        <dbReference type="ARBA" id="ARBA00007543"/>
    </source>
</evidence>
<sequence length="335" mass="36440">MELTDIWFLLIAVLWTGYLVLEGFDFGVGMLLPAVAKDPVDRQVTLRTIGPVWDGNEVWLLVAGGATFAAFPIWYASLFSGFYLALLLILVALIVRGLALEYRNKLQDAAWHRRWDLAIVIGSAAPALLWGVALADIVRGVPLNANHDFTGNFFTLLHPYALLGGLTTLVLFALHGAIFLALKTHGDVRDRARVLVLPLGGATVLLAAAFLTWTQVHDGSWITWTLALLAAVCLLGGILASRAGRDGLGFLGTSATIVLAAATLFVTLYPNVLPSTTDPAFSLTTENAASTPYTLKIMTWVAVIFTPIVLAYQGYTYWVFRRRLTRDDIAQVKVA</sequence>
<dbReference type="AlphaFoldDB" id="A0AAU7T812"/>
<evidence type="ECO:0000256" key="11">
    <source>
        <dbReference type="ARBA" id="ARBA00023136"/>
    </source>
</evidence>
<keyword evidence="4" id="KW-1003">Cell membrane</keyword>
<dbReference type="PIRSF" id="PIRSF000267">
    <property type="entry name" value="Cyt_oxidse_sub2"/>
    <property type="match status" value="1"/>
</dbReference>
<accession>A0AAU7T812</accession>
<feature type="transmembrane region" description="Helical" evidence="12">
    <location>
        <begin position="248"/>
        <end position="269"/>
    </location>
</feature>
<comment type="similarity">
    <text evidence="2">Belongs to the cytochrome ubiquinol oxidase subunit 2 family.</text>
</comment>
<keyword evidence="9 12" id="KW-1133">Transmembrane helix</keyword>
<keyword evidence="8" id="KW-0249">Electron transport</keyword>
<keyword evidence="7" id="KW-0479">Metal-binding</keyword>
<feature type="transmembrane region" description="Helical" evidence="12">
    <location>
        <begin position="6"/>
        <end position="36"/>
    </location>
</feature>
<reference evidence="13" key="1">
    <citation type="submission" date="2024-06" db="EMBL/GenBank/DDBJ databases">
        <title>Kribbella sp. strain HUAS MG21 genome sequences.</title>
        <authorList>
            <person name="Mo P."/>
        </authorList>
    </citation>
    <scope>NUCLEOTIDE SEQUENCE</scope>
    <source>
        <strain evidence="13">HUAS MG21</strain>
    </source>
</reference>
<feature type="transmembrane region" description="Helical" evidence="12">
    <location>
        <begin position="194"/>
        <end position="215"/>
    </location>
</feature>
<dbReference type="PANTHER" id="PTHR43141">
    <property type="entry name" value="CYTOCHROME BD2 SUBUNIT II"/>
    <property type="match status" value="1"/>
</dbReference>
<evidence type="ECO:0000256" key="5">
    <source>
        <dbReference type="ARBA" id="ARBA00022617"/>
    </source>
</evidence>
<keyword evidence="3" id="KW-0813">Transport</keyword>
<dbReference type="GO" id="GO:0005886">
    <property type="term" value="C:plasma membrane"/>
    <property type="evidence" value="ECO:0007669"/>
    <property type="project" value="UniProtKB-SubCell"/>
</dbReference>
<evidence type="ECO:0000256" key="3">
    <source>
        <dbReference type="ARBA" id="ARBA00022448"/>
    </source>
</evidence>
<protein>
    <submittedName>
        <fullName evidence="13">Cytochrome d ubiquinol oxidase subunit II</fullName>
    </submittedName>
</protein>
<evidence type="ECO:0000256" key="6">
    <source>
        <dbReference type="ARBA" id="ARBA00022692"/>
    </source>
</evidence>
<feature type="transmembrane region" description="Helical" evidence="12">
    <location>
        <begin position="297"/>
        <end position="320"/>
    </location>
</feature>
<evidence type="ECO:0000256" key="9">
    <source>
        <dbReference type="ARBA" id="ARBA00022989"/>
    </source>
</evidence>
<proteinExistence type="inferred from homology"/>
<dbReference type="EMBL" id="CP158165">
    <property type="protein sequence ID" value="XBV22982.1"/>
    <property type="molecule type" value="Genomic_DNA"/>
</dbReference>
<gene>
    <name evidence="13" type="primary">cydB</name>
    <name evidence="13" type="ORF">ABN611_30990</name>
</gene>
<keyword evidence="10" id="KW-0408">Iron</keyword>
<feature type="transmembrane region" description="Helical" evidence="12">
    <location>
        <begin position="157"/>
        <end position="182"/>
    </location>
</feature>
<evidence type="ECO:0000256" key="4">
    <source>
        <dbReference type="ARBA" id="ARBA00022475"/>
    </source>
</evidence>
<feature type="transmembrane region" description="Helical" evidence="12">
    <location>
        <begin position="115"/>
        <end position="137"/>
    </location>
</feature>
<organism evidence="13">
    <name type="scientific">Kribbella sp. HUAS MG21</name>
    <dbReference type="NCBI Taxonomy" id="3160966"/>
    <lineage>
        <taxon>Bacteria</taxon>
        <taxon>Bacillati</taxon>
        <taxon>Actinomycetota</taxon>
        <taxon>Actinomycetes</taxon>
        <taxon>Propionibacteriales</taxon>
        <taxon>Kribbellaceae</taxon>
        <taxon>Kribbella</taxon>
    </lineage>
</organism>
<comment type="subcellular location">
    <subcellularLocation>
        <location evidence="1">Cell membrane</location>
        <topology evidence="1">Multi-pass membrane protein</topology>
    </subcellularLocation>
</comment>
<dbReference type="InterPro" id="IPR003317">
    <property type="entry name" value="Cyt-d_oxidase_su2"/>
</dbReference>
<dbReference type="GO" id="GO:0009055">
    <property type="term" value="F:electron transfer activity"/>
    <property type="evidence" value="ECO:0007669"/>
    <property type="project" value="TreeGrafter"/>
</dbReference>
<feature type="transmembrane region" description="Helical" evidence="12">
    <location>
        <begin position="221"/>
        <end position="241"/>
    </location>
</feature>
<keyword evidence="11 12" id="KW-0472">Membrane</keyword>
<dbReference type="GO" id="GO:0046872">
    <property type="term" value="F:metal ion binding"/>
    <property type="evidence" value="ECO:0007669"/>
    <property type="project" value="UniProtKB-KW"/>
</dbReference>
<keyword evidence="6 12" id="KW-0812">Transmembrane</keyword>
<dbReference type="GO" id="GO:0019646">
    <property type="term" value="P:aerobic electron transport chain"/>
    <property type="evidence" value="ECO:0007669"/>
    <property type="project" value="TreeGrafter"/>
</dbReference>
<feature type="transmembrane region" description="Helical" evidence="12">
    <location>
        <begin position="82"/>
        <end position="103"/>
    </location>
</feature>
<dbReference type="RefSeq" id="WP_350275821.1">
    <property type="nucleotide sequence ID" value="NZ_CP158165.1"/>
</dbReference>
<evidence type="ECO:0000313" key="13">
    <source>
        <dbReference type="EMBL" id="XBV22982.1"/>
    </source>
</evidence>
<dbReference type="NCBIfam" id="TIGR00203">
    <property type="entry name" value="cydB"/>
    <property type="match status" value="1"/>
</dbReference>
<evidence type="ECO:0000256" key="12">
    <source>
        <dbReference type="SAM" id="Phobius"/>
    </source>
</evidence>
<name>A0AAU7T812_9ACTN</name>
<dbReference type="GO" id="GO:0016682">
    <property type="term" value="F:oxidoreductase activity, acting on diphenols and related substances as donors, oxygen as acceptor"/>
    <property type="evidence" value="ECO:0007669"/>
    <property type="project" value="TreeGrafter"/>
</dbReference>
<dbReference type="Pfam" id="PF02322">
    <property type="entry name" value="Cyt_bd_oxida_II"/>
    <property type="match status" value="1"/>
</dbReference>